<dbReference type="EMBL" id="JAKOGI010000177">
    <property type="protein sequence ID" value="KAJ8441082.1"/>
    <property type="molecule type" value="Genomic_DNA"/>
</dbReference>
<dbReference type="OrthoDB" id="1902988at2759"/>
<reference evidence="2" key="1">
    <citation type="submission" date="2022-04" db="EMBL/GenBank/DDBJ databases">
        <title>Carnegiea gigantea Genome sequencing and assembly v2.</title>
        <authorList>
            <person name="Copetti D."/>
            <person name="Sanderson M.J."/>
            <person name="Burquez A."/>
            <person name="Wojciechowski M.F."/>
        </authorList>
    </citation>
    <scope>NUCLEOTIDE SEQUENCE</scope>
    <source>
        <strain evidence="2">SGP5-SGP5p</strain>
        <tissue evidence="2">Aerial part</tissue>
    </source>
</reference>
<protein>
    <submittedName>
        <fullName evidence="2">Uncharacterized protein</fullName>
    </submittedName>
</protein>
<dbReference type="AlphaFoldDB" id="A0A9Q1KD55"/>
<comment type="caution">
    <text evidence="2">The sequence shown here is derived from an EMBL/GenBank/DDBJ whole genome shotgun (WGS) entry which is preliminary data.</text>
</comment>
<dbReference type="InterPro" id="IPR035513">
    <property type="entry name" value="Invertase/methylesterase_inhib"/>
</dbReference>
<evidence type="ECO:0000313" key="2">
    <source>
        <dbReference type="EMBL" id="KAJ8441082.1"/>
    </source>
</evidence>
<dbReference type="SUPFAM" id="SSF101148">
    <property type="entry name" value="Plant invertase/pectin methylesterase inhibitor"/>
    <property type="match status" value="1"/>
</dbReference>
<dbReference type="PANTHER" id="PTHR35357:SF17">
    <property type="entry name" value="PECTINESTERASE INHIBITOR 12"/>
    <property type="match status" value="1"/>
</dbReference>
<sequence>MAELGLISFQIVISKARSINATINGLLREPKFNKSSKSDLHICSDLYSDAEYCMSTSGVDAMKKRDYKTANVMVGAAMLSLPFLYSTSSSIKSSRPQLHGHEIIVHRSHMLTTNTSACCQLASQFSSLMLSLPLLHSTFRSPTSSPPQPPRSLEHYKQQLHVDHHHRRTPITATQPSLCHATRRSIALMLYVYLGDLCLG</sequence>
<organism evidence="2 3">
    <name type="scientific">Carnegiea gigantea</name>
    <dbReference type="NCBI Taxonomy" id="171969"/>
    <lineage>
        <taxon>Eukaryota</taxon>
        <taxon>Viridiplantae</taxon>
        <taxon>Streptophyta</taxon>
        <taxon>Embryophyta</taxon>
        <taxon>Tracheophyta</taxon>
        <taxon>Spermatophyta</taxon>
        <taxon>Magnoliopsida</taxon>
        <taxon>eudicotyledons</taxon>
        <taxon>Gunneridae</taxon>
        <taxon>Pentapetalae</taxon>
        <taxon>Caryophyllales</taxon>
        <taxon>Cactineae</taxon>
        <taxon>Cactaceae</taxon>
        <taxon>Cactoideae</taxon>
        <taxon>Echinocereeae</taxon>
        <taxon>Carnegiea</taxon>
    </lineage>
</organism>
<name>A0A9Q1KD55_9CARY</name>
<dbReference type="Gene3D" id="1.20.140.40">
    <property type="entry name" value="Invertase/pectin methylesterase inhibitor family protein"/>
    <property type="match status" value="1"/>
</dbReference>
<dbReference type="PANTHER" id="PTHR35357">
    <property type="entry name" value="OS02G0537100 PROTEIN"/>
    <property type="match status" value="1"/>
</dbReference>
<evidence type="ECO:0000256" key="1">
    <source>
        <dbReference type="ARBA" id="ARBA00022729"/>
    </source>
</evidence>
<keyword evidence="1" id="KW-0732">Signal</keyword>
<proteinExistence type="predicted"/>
<gene>
    <name evidence="2" type="ORF">Cgig2_020373</name>
</gene>
<dbReference type="Proteomes" id="UP001153076">
    <property type="component" value="Unassembled WGS sequence"/>
</dbReference>
<keyword evidence="3" id="KW-1185">Reference proteome</keyword>
<accession>A0A9Q1KD55</accession>
<evidence type="ECO:0000313" key="3">
    <source>
        <dbReference type="Proteomes" id="UP001153076"/>
    </source>
</evidence>